<dbReference type="InterPro" id="IPR000233">
    <property type="entry name" value="Cadherin_Y-type_LIR"/>
</dbReference>
<dbReference type="GO" id="GO:0016342">
    <property type="term" value="C:catenin complex"/>
    <property type="evidence" value="ECO:0007669"/>
    <property type="project" value="TreeGrafter"/>
</dbReference>
<feature type="disulfide bond" evidence="7">
    <location>
        <begin position="135"/>
        <end position="144"/>
    </location>
</feature>
<keyword evidence="7" id="KW-1015">Disulfide bond</keyword>
<dbReference type="WBParaSite" id="maker-uti_cns_0010597-snap-gene-0.5-mRNA-1">
    <property type="protein sequence ID" value="maker-uti_cns_0010597-snap-gene-0.5-mRNA-1"/>
    <property type="gene ID" value="maker-uti_cns_0010597-snap-gene-0.5"/>
</dbReference>
<comment type="function">
    <text evidence="8">Cadherins are calcium-dependent cell adhesion proteins.</text>
</comment>
<keyword evidence="5 9" id="KW-1133">Transmembrane helix</keyword>
<proteinExistence type="predicted"/>
<dbReference type="PANTHER" id="PTHR24027:SF438">
    <property type="entry name" value="CADHERIN 23"/>
    <property type="match status" value="1"/>
</dbReference>
<dbReference type="Proteomes" id="UP000095280">
    <property type="component" value="Unplaced"/>
</dbReference>
<dbReference type="InterPro" id="IPR000742">
    <property type="entry name" value="EGF"/>
</dbReference>
<feature type="transmembrane region" description="Helical" evidence="9">
    <location>
        <begin position="146"/>
        <end position="177"/>
    </location>
</feature>
<protein>
    <submittedName>
        <fullName evidence="12">EGF-like domain-containing protein</fullName>
    </submittedName>
</protein>
<dbReference type="Gene3D" id="4.10.900.10">
    <property type="entry name" value="TCF3-CBD (Catenin binding domain)"/>
    <property type="match status" value="1"/>
</dbReference>
<evidence type="ECO:0000313" key="12">
    <source>
        <dbReference type="WBParaSite" id="maker-uti_cns_0010597-snap-gene-0.5-mRNA-1"/>
    </source>
</evidence>
<keyword evidence="2 9" id="KW-0812">Transmembrane</keyword>
<dbReference type="InterPro" id="IPR039808">
    <property type="entry name" value="Cadherin"/>
</dbReference>
<dbReference type="CDD" id="cd00053">
    <property type="entry name" value="EGF"/>
    <property type="match status" value="1"/>
</dbReference>
<dbReference type="GO" id="GO:0008013">
    <property type="term" value="F:beta-catenin binding"/>
    <property type="evidence" value="ECO:0007669"/>
    <property type="project" value="TreeGrafter"/>
</dbReference>
<dbReference type="Gene3D" id="2.10.25.10">
    <property type="entry name" value="Laminin"/>
    <property type="match status" value="1"/>
</dbReference>
<evidence type="ECO:0000256" key="6">
    <source>
        <dbReference type="ARBA" id="ARBA00023136"/>
    </source>
</evidence>
<dbReference type="PROSITE" id="PS00022">
    <property type="entry name" value="EGF_1"/>
    <property type="match status" value="1"/>
</dbReference>
<comment type="subcellular location">
    <subcellularLocation>
        <location evidence="1">Membrane</location>
        <topology evidence="1">Single-pass membrane protein</topology>
    </subcellularLocation>
</comment>
<dbReference type="InterPro" id="IPR027397">
    <property type="entry name" value="Catenin-bd_sf"/>
</dbReference>
<dbReference type="PANTHER" id="PTHR24027">
    <property type="entry name" value="CADHERIN-23"/>
    <property type="match status" value="1"/>
</dbReference>
<comment type="caution">
    <text evidence="7">Lacks conserved residue(s) required for the propagation of feature annotation.</text>
</comment>
<evidence type="ECO:0000256" key="1">
    <source>
        <dbReference type="ARBA" id="ARBA00004167"/>
    </source>
</evidence>
<dbReference type="PROSITE" id="PS50026">
    <property type="entry name" value="EGF_3"/>
    <property type="match status" value="1"/>
</dbReference>
<keyword evidence="11" id="KW-1185">Reference proteome</keyword>
<dbReference type="GO" id="GO:0005509">
    <property type="term" value="F:calcium ion binding"/>
    <property type="evidence" value="ECO:0007669"/>
    <property type="project" value="InterPro"/>
</dbReference>
<evidence type="ECO:0000256" key="2">
    <source>
        <dbReference type="ARBA" id="ARBA00022692"/>
    </source>
</evidence>
<evidence type="ECO:0000313" key="11">
    <source>
        <dbReference type="Proteomes" id="UP000095280"/>
    </source>
</evidence>
<name>A0A1I8I9I0_9PLAT</name>
<dbReference type="GO" id="GO:0045296">
    <property type="term" value="F:cadherin binding"/>
    <property type="evidence" value="ECO:0007669"/>
    <property type="project" value="TreeGrafter"/>
</dbReference>
<dbReference type="PROSITE" id="PS01186">
    <property type="entry name" value="EGF_2"/>
    <property type="match status" value="1"/>
</dbReference>
<evidence type="ECO:0000259" key="10">
    <source>
        <dbReference type="PROSITE" id="PS50026"/>
    </source>
</evidence>
<evidence type="ECO:0000256" key="8">
    <source>
        <dbReference type="RuleBase" id="RU004357"/>
    </source>
</evidence>
<evidence type="ECO:0000256" key="4">
    <source>
        <dbReference type="ARBA" id="ARBA00022837"/>
    </source>
</evidence>
<feature type="domain" description="EGF-like" evidence="10">
    <location>
        <begin position="109"/>
        <end position="145"/>
    </location>
</feature>
<dbReference type="GO" id="GO:0016477">
    <property type="term" value="P:cell migration"/>
    <property type="evidence" value="ECO:0007669"/>
    <property type="project" value="TreeGrafter"/>
</dbReference>
<evidence type="ECO:0000256" key="7">
    <source>
        <dbReference type="PROSITE-ProRule" id="PRU00076"/>
    </source>
</evidence>
<keyword evidence="7" id="KW-0245">EGF-like domain</keyword>
<dbReference type="AlphaFoldDB" id="A0A1I8I9I0"/>
<keyword evidence="3" id="KW-0677">Repeat</keyword>
<reference evidence="12" key="1">
    <citation type="submission" date="2016-11" db="UniProtKB">
        <authorList>
            <consortium name="WormBaseParasite"/>
        </authorList>
    </citation>
    <scope>IDENTIFICATION</scope>
</reference>
<keyword evidence="6 9" id="KW-0472">Membrane</keyword>
<keyword evidence="4" id="KW-0106">Calcium</keyword>
<dbReference type="GO" id="GO:0007156">
    <property type="term" value="P:homophilic cell adhesion via plasma membrane adhesion molecules"/>
    <property type="evidence" value="ECO:0007669"/>
    <property type="project" value="InterPro"/>
</dbReference>
<accession>A0A1I8I9I0</accession>
<evidence type="ECO:0000256" key="5">
    <source>
        <dbReference type="ARBA" id="ARBA00022989"/>
    </source>
</evidence>
<evidence type="ECO:0000256" key="3">
    <source>
        <dbReference type="ARBA" id="ARBA00022737"/>
    </source>
</evidence>
<organism evidence="11 12">
    <name type="scientific">Macrostomum lignano</name>
    <dbReference type="NCBI Taxonomy" id="282301"/>
    <lineage>
        <taxon>Eukaryota</taxon>
        <taxon>Metazoa</taxon>
        <taxon>Spiralia</taxon>
        <taxon>Lophotrochozoa</taxon>
        <taxon>Platyhelminthes</taxon>
        <taxon>Rhabditophora</taxon>
        <taxon>Macrostomorpha</taxon>
        <taxon>Macrostomida</taxon>
        <taxon>Macrostomidae</taxon>
        <taxon>Macrostomum</taxon>
    </lineage>
</organism>
<evidence type="ECO:0000256" key="9">
    <source>
        <dbReference type="SAM" id="Phobius"/>
    </source>
</evidence>
<dbReference type="Pfam" id="PF01049">
    <property type="entry name" value="CADH_Y-type_LIR"/>
    <property type="match status" value="1"/>
</dbReference>
<dbReference type="SMART" id="SM00181">
    <property type="entry name" value="EGF"/>
    <property type="match status" value="1"/>
</dbReference>
<sequence>VGAQLTSNSTGLSISPPSTDLVDTCVSTVRIDEAWLPVQAGLGTNSAAMATMSASSSIVSGCANDLAAVCPASATCPATMVCLPAWRPMFIPVCGCESSFILYNGQCRAAGACLYTNPCVNGVCSLVGGLPRCTCNAGWQGDRCDVAAFALGSASLIVILVLLGLFVLLLLAFLIWYCCFAGRKGENLLLDAPFENVIDYNEEGGGQEDKLNFDMTQLRVLVSDTTVVKQTVTNVQSSRTDFNSMLQSRLALADAGPQPTPFDGVLDYEYEGRGAVADDLDSIVSGDNGDPQSYEFLTAWGPKFTSVAQIYTCRPDDADDLGSEADVDDLVAMATAGRGEIVTATTVTATRRS</sequence>